<dbReference type="Proteomes" id="UP000187429">
    <property type="component" value="Unassembled WGS sequence"/>
</dbReference>
<accession>A0A1R1YEK3</accession>
<feature type="non-terminal residue" evidence="1">
    <location>
        <position position="80"/>
    </location>
</feature>
<reference evidence="2" key="1">
    <citation type="submission" date="2017-01" db="EMBL/GenBank/DDBJ databases">
        <authorList>
            <person name="Wang Y."/>
            <person name="White M."/>
            <person name="Kvist S."/>
            <person name="Moncalvo J.-M."/>
        </authorList>
    </citation>
    <scope>NUCLEOTIDE SEQUENCE [LARGE SCALE GENOMIC DNA]</scope>
    <source>
        <strain evidence="2">ID-206-W2</strain>
    </source>
</reference>
<dbReference type="EMBL" id="LSSM01001660">
    <property type="protein sequence ID" value="OMJ25342.1"/>
    <property type="molecule type" value="Genomic_DNA"/>
</dbReference>
<dbReference type="OrthoDB" id="5598740at2759"/>
<comment type="caution">
    <text evidence="1">The sequence shown here is derived from an EMBL/GenBank/DDBJ whole genome shotgun (WGS) entry which is preliminary data.</text>
</comment>
<dbReference type="SUPFAM" id="SSF56219">
    <property type="entry name" value="DNase I-like"/>
    <property type="match status" value="1"/>
</dbReference>
<evidence type="ECO:0000313" key="2">
    <source>
        <dbReference type="Proteomes" id="UP000187429"/>
    </source>
</evidence>
<protein>
    <submittedName>
        <fullName evidence="1">Uncharacterized protein</fullName>
    </submittedName>
</protein>
<dbReference type="Gene3D" id="3.60.10.10">
    <property type="entry name" value="Endonuclease/exonuclease/phosphatase"/>
    <property type="match status" value="1"/>
</dbReference>
<name>A0A1R1YEK3_9FUNG</name>
<sequence>MSNLFLMNYIRNIRIGYWNCQGLSDRKWVTALEAVNEAKLDILFLAETWFIDHETHVSYPDYLVSTPRILPKPAIGHEQA</sequence>
<dbReference type="AlphaFoldDB" id="A0A1R1YEK3"/>
<organism evidence="1 2">
    <name type="scientific">Smittium culicis</name>
    <dbReference type="NCBI Taxonomy" id="133412"/>
    <lineage>
        <taxon>Eukaryota</taxon>
        <taxon>Fungi</taxon>
        <taxon>Fungi incertae sedis</taxon>
        <taxon>Zoopagomycota</taxon>
        <taxon>Kickxellomycotina</taxon>
        <taxon>Harpellomycetes</taxon>
        <taxon>Harpellales</taxon>
        <taxon>Legeriomycetaceae</taxon>
        <taxon>Smittium</taxon>
    </lineage>
</organism>
<dbReference type="InterPro" id="IPR036691">
    <property type="entry name" value="Endo/exonu/phosph_ase_sf"/>
</dbReference>
<proteinExistence type="predicted"/>
<evidence type="ECO:0000313" key="1">
    <source>
        <dbReference type="EMBL" id="OMJ25342.1"/>
    </source>
</evidence>
<gene>
    <name evidence="1" type="ORF">AYI69_g4332</name>
</gene>
<keyword evidence="2" id="KW-1185">Reference proteome</keyword>